<dbReference type="Proteomes" id="UP000324513">
    <property type="component" value="Unassembled WGS sequence"/>
</dbReference>
<dbReference type="RefSeq" id="WP_065082406.1">
    <property type="nucleotide sequence ID" value="NZ_FLSS01000012.1"/>
</dbReference>
<name>A0ABY3NGW0_ELIMR</name>
<proteinExistence type="predicted"/>
<reference evidence="1 2" key="1">
    <citation type="submission" date="2019-07" db="EMBL/GenBank/DDBJ databases">
        <title>Genomic Encyclopedia of Archaeal and Bacterial Type Strains, Phase II (KMG-II): from individual species to whole genera.</title>
        <authorList>
            <person name="Goeker M."/>
        </authorList>
    </citation>
    <scope>NUCLEOTIDE SEQUENCE [LARGE SCALE GENOMIC DNA]</scope>
    <source>
        <strain evidence="1 2">DSM 14571</strain>
    </source>
</reference>
<protein>
    <submittedName>
        <fullName evidence="1">Uncharacterized protein</fullName>
    </submittedName>
</protein>
<comment type="caution">
    <text evidence="1">The sequence shown here is derived from an EMBL/GenBank/DDBJ whole genome shotgun (WGS) entry which is preliminary data.</text>
</comment>
<evidence type="ECO:0000313" key="2">
    <source>
        <dbReference type="Proteomes" id="UP000324513"/>
    </source>
</evidence>
<accession>A0ABY3NGW0</accession>
<keyword evidence="2" id="KW-1185">Reference proteome</keyword>
<evidence type="ECO:0000313" key="1">
    <source>
        <dbReference type="EMBL" id="TYO91968.1"/>
    </source>
</evidence>
<sequence length="145" mass="17335">MKRFLYIFILLSGLIFGQEKTIFRQITYNDVVHQFNKVLHLKNENLDQNLDRCQYIIAESKKKGDNNTALAFALYYKALKEAKIKANNEQPFFTIYKADSNYEFYNSENKFIGRMYKEKLEEQIDINGDNPNTYLENYFYMISDE</sequence>
<organism evidence="1 2">
    <name type="scientific">Elizabethkingia miricola</name>
    <name type="common">Chryseobacterium miricola</name>
    <dbReference type="NCBI Taxonomy" id="172045"/>
    <lineage>
        <taxon>Bacteria</taxon>
        <taxon>Pseudomonadati</taxon>
        <taxon>Bacteroidota</taxon>
        <taxon>Flavobacteriia</taxon>
        <taxon>Flavobacteriales</taxon>
        <taxon>Weeksellaceae</taxon>
        <taxon>Elizabethkingia</taxon>
    </lineage>
</organism>
<gene>
    <name evidence="1" type="ORF">LX74_02219</name>
</gene>
<dbReference type="EMBL" id="VNHK01000006">
    <property type="protein sequence ID" value="TYO91968.1"/>
    <property type="molecule type" value="Genomic_DNA"/>
</dbReference>